<keyword evidence="5 7" id="KW-0560">Oxidoreductase</keyword>
<evidence type="ECO:0000256" key="5">
    <source>
        <dbReference type="ARBA" id="ARBA00023002"/>
    </source>
</evidence>
<comment type="caution">
    <text evidence="7">The sequence shown here is derived from an EMBL/GenBank/DDBJ whole genome shotgun (WGS) entry which is preliminary data.</text>
</comment>
<evidence type="ECO:0000256" key="4">
    <source>
        <dbReference type="ARBA" id="ARBA00022827"/>
    </source>
</evidence>
<evidence type="ECO:0000313" key="8">
    <source>
        <dbReference type="Proteomes" id="UP000567795"/>
    </source>
</evidence>
<evidence type="ECO:0000259" key="6">
    <source>
        <dbReference type="Pfam" id="PF01494"/>
    </source>
</evidence>
<dbReference type="Gene3D" id="3.30.410.10">
    <property type="entry name" value="Cholesterol Oxidase, domain 2"/>
    <property type="match status" value="1"/>
</dbReference>
<evidence type="ECO:0000313" key="7">
    <source>
        <dbReference type="EMBL" id="NYI04016.1"/>
    </source>
</evidence>
<dbReference type="RefSeq" id="WP_179812984.1">
    <property type="nucleotide sequence ID" value="NZ_JACBZD010000001.1"/>
</dbReference>
<keyword evidence="3" id="KW-0285">Flavoprotein</keyword>
<sequence>MNGNVYSRRQLLRYGTVAAGAAVLSGGLLSRTAAASEPVDVAIIGSGYAGSVAALRLAEAGINSVVLERGRRWPITPDGNTFATPTKPDARTTWLSTTSPFTEETFYPFTGVLEAFPGDGVIGLAGAGVGGGSLVNYAAMMAPSEELFRASFGDTLDYAEMAETWYPRARRLIGVSPIPDDVLNSDFYGNARQFARRAGRADLPTQRADMAIDWDVVRNEIAGRAVRSAVHGHAMWGINSGAKRSVDRTILAAAEATGRTSVRPLHQVVDIRPFEDRYLVECEEIDEHGKVLSRPQFVARQVFLAAGSLGTTRLLVRAKARGSLPLLNDEVGRNWGTGGDHIVARVGLLFNDPDQGGPSHMLARHWDNPDAPVTLLSFPPLGIPTLGALSSTMLAMSVAPALGHFTYRASTDKVELYWPKNDARITRVGSAVKRTAQRLNWANFGLGIDVITPALTSHSLGGAVLGKATGAAGALHGYRNLFVVDSALIPGSTGAMPPALTVTALADRCVTQALEQIA</sequence>
<dbReference type="Gene3D" id="3.50.50.60">
    <property type="entry name" value="FAD/NAD(P)-binding domain"/>
    <property type="match status" value="1"/>
</dbReference>
<dbReference type="InterPro" id="IPR052542">
    <property type="entry name" value="Cholesterol_Oxidase"/>
</dbReference>
<keyword evidence="4" id="KW-0274">FAD</keyword>
<organism evidence="7 8">
    <name type="scientific">Allostreptomyces psammosilenae</name>
    <dbReference type="NCBI Taxonomy" id="1892865"/>
    <lineage>
        <taxon>Bacteria</taxon>
        <taxon>Bacillati</taxon>
        <taxon>Actinomycetota</taxon>
        <taxon>Actinomycetes</taxon>
        <taxon>Kitasatosporales</taxon>
        <taxon>Streptomycetaceae</taxon>
        <taxon>Allostreptomyces</taxon>
    </lineage>
</organism>
<comment type="cofactor">
    <cofactor evidence="1">
        <name>FAD</name>
        <dbReference type="ChEBI" id="CHEBI:57692"/>
    </cofactor>
</comment>
<dbReference type="EC" id="1.1.3.6" evidence="7"/>
<dbReference type="Pfam" id="PF01494">
    <property type="entry name" value="FAD_binding_3"/>
    <property type="match status" value="1"/>
</dbReference>
<name>A0A852ZNJ0_9ACTN</name>
<dbReference type="GO" id="GO:0071949">
    <property type="term" value="F:FAD binding"/>
    <property type="evidence" value="ECO:0007669"/>
    <property type="project" value="InterPro"/>
</dbReference>
<gene>
    <name evidence="7" type="ORF">FHU37_000959</name>
</gene>
<evidence type="ECO:0000256" key="1">
    <source>
        <dbReference type="ARBA" id="ARBA00001974"/>
    </source>
</evidence>
<evidence type="ECO:0000256" key="3">
    <source>
        <dbReference type="ARBA" id="ARBA00022630"/>
    </source>
</evidence>
<dbReference type="SUPFAM" id="SSF54373">
    <property type="entry name" value="FAD-linked reductases, C-terminal domain"/>
    <property type="match status" value="1"/>
</dbReference>
<feature type="domain" description="FAD-binding" evidence="6">
    <location>
        <begin position="39"/>
        <end position="76"/>
    </location>
</feature>
<dbReference type="SUPFAM" id="SSF51905">
    <property type="entry name" value="FAD/NAD(P)-binding domain"/>
    <property type="match status" value="1"/>
</dbReference>
<evidence type="ECO:0000256" key="2">
    <source>
        <dbReference type="ARBA" id="ARBA00010790"/>
    </source>
</evidence>
<dbReference type="PANTHER" id="PTHR47470:SF1">
    <property type="entry name" value="FAD-DEPENDENT OXIDOREDUCTASE 2 FAD BINDING DOMAIN-CONTAINING PROTEIN"/>
    <property type="match status" value="1"/>
</dbReference>
<dbReference type="InterPro" id="IPR006311">
    <property type="entry name" value="TAT_signal"/>
</dbReference>
<reference evidence="7 8" key="1">
    <citation type="submission" date="2020-07" db="EMBL/GenBank/DDBJ databases">
        <title>Sequencing the genomes of 1000 actinobacteria strains.</title>
        <authorList>
            <person name="Klenk H.-P."/>
        </authorList>
    </citation>
    <scope>NUCLEOTIDE SEQUENCE [LARGE SCALE GENOMIC DNA]</scope>
    <source>
        <strain evidence="7 8">DSM 42178</strain>
    </source>
</reference>
<dbReference type="Proteomes" id="UP000567795">
    <property type="component" value="Unassembled WGS sequence"/>
</dbReference>
<comment type="similarity">
    <text evidence="2">Belongs to the GMC oxidoreductase family.</text>
</comment>
<dbReference type="InterPro" id="IPR036188">
    <property type="entry name" value="FAD/NAD-bd_sf"/>
</dbReference>
<dbReference type="AlphaFoldDB" id="A0A852ZNJ0"/>
<dbReference type="PANTHER" id="PTHR47470">
    <property type="entry name" value="CHOLESTEROL OXIDASE"/>
    <property type="match status" value="1"/>
</dbReference>
<dbReference type="EMBL" id="JACBZD010000001">
    <property type="protein sequence ID" value="NYI04016.1"/>
    <property type="molecule type" value="Genomic_DNA"/>
</dbReference>
<dbReference type="InterPro" id="IPR002938">
    <property type="entry name" value="FAD-bd"/>
</dbReference>
<protein>
    <submittedName>
        <fullName evidence="7">Cholesterol oxidase</fullName>
        <ecNumber evidence="7">1.1.3.6</ecNumber>
    </submittedName>
</protein>
<accession>A0A852ZNJ0</accession>
<proteinExistence type="inferred from homology"/>
<dbReference type="GO" id="GO:0016995">
    <property type="term" value="F:cholesterol oxidase activity"/>
    <property type="evidence" value="ECO:0007669"/>
    <property type="project" value="UniProtKB-EC"/>
</dbReference>
<dbReference type="PROSITE" id="PS51318">
    <property type="entry name" value="TAT"/>
    <property type="match status" value="1"/>
</dbReference>
<keyword evidence="8" id="KW-1185">Reference proteome</keyword>